<dbReference type="EMBL" id="CH473952">
    <property type="protein sequence ID" value="EDL81992.1"/>
    <property type="molecule type" value="Genomic_DNA"/>
</dbReference>
<accession>A6HV56</accession>
<organism evidence="1 2">
    <name type="scientific">Rattus norvegicus</name>
    <name type="common">Rat</name>
    <dbReference type="NCBI Taxonomy" id="10116"/>
    <lineage>
        <taxon>Eukaryota</taxon>
        <taxon>Metazoa</taxon>
        <taxon>Chordata</taxon>
        <taxon>Craniata</taxon>
        <taxon>Vertebrata</taxon>
        <taxon>Euteleostomi</taxon>
        <taxon>Mammalia</taxon>
        <taxon>Eutheria</taxon>
        <taxon>Euarchontoglires</taxon>
        <taxon>Glires</taxon>
        <taxon>Rodentia</taxon>
        <taxon>Myomorpha</taxon>
        <taxon>Muroidea</taxon>
        <taxon>Muridae</taxon>
        <taxon>Murinae</taxon>
        <taxon>Rattus</taxon>
    </lineage>
</organism>
<evidence type="ECO:0000313" key="2">
    <source>
        <dbReference type="Proteomes" id="UP000234681"/>
    </source>
</evidence>
<name>A6HV56_RAT</name>
<dbReference type="AlphaFoldDB" id="A6HV56"/>
<proteinExistence type="predicted"/>
<sequence length="42" mass="4989">MAIWKMNISDFSEFILLTIENMSFWANQRDYNKEGSQDLTEA</sequence>
<gene>
    <name evidence="1" type="ORF">rCG_28655</name>
</gene>
<dbReference type="Proteomes" id="UP000234681">
    <property type="component" value="Chromosome 2"/>
</dbReference>
<protein>
    <submittedName>
        <fullName evidence="1">RCG28655</fullName>
    </submittedName>
</protein>
<evidence type="ECO:0000313" key="1">
    <source>
        <dbReference type="EMBL" id="EDL81992.1"/>
    </source>
</evidence>
<reference evidence="2" key="1">
    <citation type="submission" date="2005-09" db="EMBL/GenBank/DDBJ databases">
        <authorList>
            <person name="Mural R.J."/>
            <person name="Li P.W."/>
            <person name="Adams M.D."/>
            <person name="Amanatides P.G."/>
            <person name="Baden-Tillson H."/>
            <person name="Barnstead M."/>
            <person name="Chin S.H."/>
            <person name="Dew I."/>
            <person name="Evans C.A."/>
            <person name="Ferriera S."/>
            <person name="Flanigan M."/>
            <person name="Fosler C."/>
            <person name="Glodek A."/>
            <person name="Gu Z."/>
            <person name="Holt R.A."/>
            <person name="Jennings D."/>
            <person name="Kraft C.L."/>
            <person name="Lu F."/>
            <person name="Nguyen T."/>
            <person name="Nusskern D.R."/>
            <person name="Pfannkoch C.M."/>
            <person name="Sitter C."/>
            <person name="Sutton G.G."/>
            <person name="Venter J.C."/>
            <person name="Wang Z."/>
            <person name="Woodage T."/>
            <person name="Zheng X.H."/>
            <person name="Zhong F."/>
        </authorList>
    </citation>
    <scope>NUCLEOTIDE SEQUENCE [LARGE SCALE GENOMIC DNA]</scope>
    <source>
        <strain>BN</strain>
        <strain evidence="2">Sprague-Dawley</strain>
    </source>
</reference>